<dbReference type="Pfam" id="PF23308">
    <property type="entry name" value="TSP1_TSH7A-B_C"/>
    <property type="match status" value="1"/>
</dbReference>
<comment type="caution">
    <text evidence="3">The sequence shown here is derived from an EMBL/GenBank/DDBJ whole genome shotgun (WGS) entry which is preliminary data.</text>
</comment>
<evidence type="ECO:0000256" key="1">
    <source>
        <dbReference type="ARBA" id="ARBA00022737"/>
    </source>
</evidence>
<proteinExistence type="predicted"/>
<feature type="domain" description="Thrombospondin type-1" evidence="2">
    <location>
        <begin position="8"/>
        <end position="39"/>
    </location>
</feature>
<protein>
    <recommendedName>
        <fullName evidence="2">Thrombospondin type-1 domain-containing protein</fullName>
    </recommendedName>
</protein>
<keyword evidence="4" id="KW-1185">Reference proteome</keyword>
<evidence type="ECO:0000313" key="4">
    <source>
        <dbReference type="Proteomes" id="UP001529510"/>
    </source>
</evidence>
<keyword evidence="1" id="KW-0677">Repeat</keyword>
<dbReference type="AlphaFoldDB" id="A0ABD0QEF0"/>
<accession>A0ABD0QEF0</accession>
<evidence type="ECO:0000313" key="3">
    <source>
        <dbReference type="EMBL" id="KAL0184068.1"/>
    </source>
</evidence>
<evidence type="ECO:0000259" key="2">
    <source>
        <dbReference type="Pfam" id="PF23308"/>
    </source>
</evidence>
<name>A0ABD0QEF0_CIRMR</name>
<dbReference type="InterPro" id="IPR056991">
    <property type="entry name" value="TSP1_TSH7A-B_C"/>
</dbReference>
<feature type="non-terminal residue" evidence="3">
    <location>
        <position position="75"/>
    </location>
</feature>
<dbReference type="Proteomes" id="UP001529510">
    <property type="component" value="Unassembled WGS sequence"/>
</dbReference>
<gene>
    <name evidence="3" type="ORF">M9458_019764</name>
</gene>
<organism evidence="3 4">
    <name type="scientific">Cirrhinus mrigala</name>
    <name type="common">Mrigala</name>
    <dbReference type="NCBI Taxonomy" id="683832"/>
    <lineage>
        <taxon>Eukaryota</taxon>
        <taxon>Metazoa</taxon>
        <taxon>Chordata</taxon>
        <taxon>Craniata</taxon>
        <taxon>Vertebrata</taxon>
        <taxon>Euteleostomi</taxon>
        <taxon>Actinopterygii</taxon>
        <taxon>Neopterygii</taxon>
        <taxon>Teleostei</taxon>
        <taxon>Ostariophysi</taxon>
        <taxon>Cypriniformes</taxon>
        <taxon>Cyprinidae</taxon>
        <taxon>Labeoninae</taxon>
        <taxon>Labeonini</taxon>
        <taxon>Cirrhinus</taxon>
    </lineage>
</organism>
<sequence>MALTAIMCHFQSGVCGCEKGYTEVMTTHGFLDYCTKTPGADNKKADVKTSSGRLKPGTTQIQDFFGEWSLQPLGP</sequence>
<dbReference type="EMBL" id="JAMKFB020000009">
    <property type="protein sequence ID" value="KAL0184068.1"/>
    <property type="molecule type" value="Genomic_DNA"/>
</dbReference>
<reference evidence="3 4" key="1">
    <citation type="submission" date="2024-05" db="EMBL/GenBank/DDBJ databases">
        <title>Genome sequencing and assembly of Indian major carp, Cirrhinus mrigala (Hamilton, 1822).</title>
        <authorList>
            <person name="Mohindra V."/>
            <person name="Chowdhury L.M."/>
            <person name="Lal K."/>
            <person name="Jena J.K."/>
        </authorList>
    </citation>
    <scope>NUCLEOTIDE SEQUENCE [LARGE SCALE GENOMIC DNA]</scope>
    <source>
        <strain evidence="3">CM1030</strain>
        <tissue evidence="3">Blood</tissue>
    </source>
</reference>